<feature type="domain" description="Glycosyl transferase family 1" evidence="2">
    <location>
        <begin position="170"/>
        <end position="329"/>
    </location>
</feature>
<feature type="domain" description="Glycosyltransferase subfamily 4-like N-terminal" evidence="3">
    <location>
        <begin position="76"/>
        <end position="161"/>
    </location>
</feature>
<dbReference type="Proteomes" id="UP000595224">
    <property type="component" value="Chromosome"/>
</dbReference>
<dbReference type="EMBL" id="CP064936">
    <property type="protein sequence ID" value="QPZ99962.1"/>
    <property type="molecule type" value="Genomic_DNA"/>
</dbReference>
<sequence length="357" mass="40144">MKIAVDCRMSGKSGIGTFLDGILPYLLATDNEFLLLGADSRYFSKKNVSCIPCPVNAFSLSETFFFPKKISSEINRCDIYFSPYCNVPSGIKIPVYTTIHDIVFLDIKGLSGKAGTFARKMFYKRAVKKSRAVFTVSQFSRERIIEKLSCKKPIFVVYNGIPSYLQNISKVPQEQKDASIIFIGNIKKHKGLGCLLDAHLLMLKSGEFTGKESPRLLIVGARDNFRTQDSSIEKKIALIDSLYPSSIEFTGFVENERLKQLLAKARVLVQPSLYEGFGIPPLQALLCGTHAVISDIPVFKEIYKDFPVSYFRTGDSSDLYEKLRKEWLSKEEVGPVPDIYSYKKTAQLVLRGLAQFN</sequence>
<gene>
    <name evidence="4" type="ORF">IWA51_06650</name>
</gene>
<evidence type="ECO:0000256" key="1">
    <source>
        <dbReference type="ARBA" id="ARBA00022679"/>
    </source>
</evidence>
<evidence type="ECO:0000313" key="5">
    <source>
        <dbReference type="Proteomes" id="UP000595224"/>
    </source>
</evidence>
<proteinExistence type="predicted"/>
<dbReference type="InterPro" id="IPR028098">
    <property type="entry name" value="Glyco_trans_4-like_N"/>
</dbReference>
<dbReference type="Gene3D" id="3.40.50.2000">
    <property type="entry name" value="Glycogen Phosphorylase B"/>
    <property type="match status" value="2"/>
</dbReference>
<evidence type="ECO:0000313" key="4">
    <source>
        <dbReference type="EMBL" id="QPZ99962.1"/>
    </source>
</evidence>
<dbReference type="Pfam" id="PF13439">
    <property type="entry name" value="Glyco_transf_4"/>
    <property type="match status" value="1"/>
</dbReference>
<dbReference type="GO" id="GO:0016757">
    <property type="term" value="F:glycosyltransferase activity"/>
    <property type="evidence" value="ECO:0007669"/>
    <property type="project" value="InterPro"/>
</dbReference>
<keyword evidence="5" id="KW-1185">Reference proteome</keyword>
<evidence type="ECO:0000259" key="2">
    <source>
        <dbReference type="Pfam" id="PF00534"/>
    </source>
</evidence>
<name>A0A7T3RBC3_9SPIR</name>
<organism evidence="4 5">
    <name type="scientific">Treponema peruense</name>
    <dbReference type="NCBI Taxonomy" id="2787628"/>
    <lineage>
        <taxon>Bacteria</taxon>
        <taxon>Pseudomonadati</taxon>
        <taxon>Spirochaetota</taxon>
        <taxon>Spirochaetia</taxon>
        <taxon>Spirochaetales</taxon>
        <taxon>Treponemataceae</taxon>
        <taxon>Treponema</taxon>
    </lineage>
</organism>
<evidence type="ECO:0000259" key="3">
    <source>
        <dbReference type="Pfam" id="PF13439"/>
    </source>
</evidence>
<dbReference type="KEGG" id="tper:IWA51_06650"/>
<accession>A0A7T3RBC3</accession>
<dbReference type="PANTHER" id="PTHR46401:SF2">
    <property type="entry name" value="GLYCOSYLTRANSFERASE WBBK-RELATED"/>
    <property type="match status" value="1"/>
</dbReference>
<reference evidence="4 5" key="1">
    <citation type="submission" date="2020-11" db="EMBL/GenBank/DDBJ databases">
        <title>Treponema Peruensis nv. sp., first commensal Treponema isolated from human feces.</title>
        <authorList>
            <person name="Belkhou C."/>
            <person name="Raes J."/>
        </authorList>
    </citation>
    <scope>NUCLEOTIDE SEQUENCE [LARGE SCALE GENOMIC DNA]</scope>
    <source>
        <strain evidence="4 5">RCC2812</strain>
    </source>
</reference>
<dbReference type="SUPFAM" id="SSF53756">
    <property type="entry name" value="UDP-Glycosyltransferase/glycogen phosphorylase"/>
    <property type="match status" value="1"/>
</dbReference>
<protein>
    <submittedName>
        <fullName evidence="4">Glycosyltransferase family 4 protein</fullName>
    </submittedName>
</protein>
<dbReference type="Pfam" id="PF00534">
    <property type="entry name" value="Glycos_transf_1"/>
    <property type="match status" value="1"/>
</dbReference>
<dbReference type="PANTHER" id="PTHR46401">
    <property type="entry name" value="GLYCOSYLTRANSFERASE WBBK-RELATED"/>
    <property type="match status" value="1"/>
</dbReference>
<keyword evidence="1 4" id="KW-0808">Transferase</keyword>
<dbReference type="RefSeq" id="WP_198441861.1">
    <property type="nucleotide sequence ID" value="NZ_CBCSHE010000003.1"/>
</dbReference>
<dbReference type="InterPro" id="IPR001296">
    <property type="entry name" value="Glyco_trans_1"/>
</dbReference>
<dbReference type="AlphaFoldDB" id="A0A7T3RBC3"/>
<dbReference type="CDD" id="cd03809">
    <property type="entry name" value="GT4_MtfB-like"/>
    <property type="match status" value="1"/>
</dbReference>